<dbReference type="InterPro" id="IPR052848">
    <property type="entry name" value="CHCH_domain-containing_protein"/>
</dbReference>
<dbReference type="Proteomes" id="UP000769528">
    <property type="component" value="Unassembled WGS sequence"/>
</dbReference>
<dbReference type="Pfam" id="PF16860">
    <property type="entry name" value="CX9C"/>
    <property type="match status" value="1"/>
</dbReference>
<gene>
    <name evidence="2" type="ORF">WICMUC_003852</name>
</gene>
<dbReference type="GO" id="GO:0045333">
    <property type="term" value="P:cellular respiration"/>
    <property type="evidence" value="ECO:0007669"/>
    <property type="project" value="TreeGrafter"/>
</dbReference>
<reference evidence="2" key="2">
    <citation type="submission" date="2021-01" db="EMBL/GenBank/DDBJ databases">
        <authorList>
            <person name="Schikora-Tamarit M.A."/>
        </authorList>
    </citation>
    <scope>NUCLEOTIDE SEQUENCE</scope>
    <source>
        <strain evidence="2">CBS6341</strain>
    </source>
</reference>
<evidence type="ECO:0000313" key="3">
    <source>
        <dbReference type="Proteomes" id="UP000769528"/>
    </source>
</evidence>
<feature type="domain" description="IMS import disulfide relay-system CHCH-CHCH-like Cx9C" evidence="1">
    <location>
        <begin position="10"/>
        <end position="53"/>
    </location>
</feature>
<organism evidence="2 3">
    <name type="scientific">Wickerhamomyces mucosus</name>
    <dbReference type="NCBI Taxonomy" id="1378264"/>
    <lineage>
        <taxon>Eukaryota</taxon>
        <taxon>Fungi</taxon>
        <taxon>Dikarya</taxon>
        <taxon>Ascomycota</taxon>
        <taxon>Saccharomycotina</taxon>
        <taxon>Saccharomycetes</taxon>
        <taxon>Phaffomycetales</taxon>
        <taxon>Wickerhamomycetaceae</taxon>
        <taxon>Wickerhamomyces</taxon>
    </lineage>
</organism>
<dbReference type="AlphaFoldDB" id="A0A9P8PJ05"/>
<dbReference type="PANTHER" id="PTHR47106">
    <property type="entry name" value="COILED-COIL-HELIX-COILED-COIL-HELIX DOMAIN-CONTAINING PROTEIN 5"/>
    <property type="match status" value="1"/>
</dbReference>
<dbReference type="Gene3D" id="1.10.287.2900">
    <property type="match status" value="2"/>
</dbReference>
<dbReference type="GO" id="GO:0005758">
    <property type="term" value="C:mitochondrial intermembrane space"/>
    <property type="evidence" value="ECO:0007669"/>
    <property type="project" value="TreeGrafter"/>
</dbReference>
<sequence length="107" mass="12264">MSNLLDQLLMEDIAKYCPQNFISFHKCISENHSNPENCNKEQFELSKCIKNEVPSLKLILKNCSNLLNDYQSCIMKGELSNCQDKLDKVKDCASQYVQNDSGKLNKL</sequence>
<dbReference type="InterPro" id="IPR031731">
    <property type="entry name" value="CX9C"/>
</dbReference>
<comment type="caution">
    <text evidence="2">The sequence shown here is derived from an EMBL/GenBank/DDBJ whole genome shotgun (WGS) entry which is preliminary data.</text>
</comment>
<protein>
    <recommendedName>
        <fullName evidence="1">IMS import disulfide relay-system CHCH-CHCH-like Cx9C domain-containing protein</fullName>
    </recommendedName>
</protein>
<dbReference type="OrthoDB" id="276296at2759"/>
<evidence type="ECO:0000313" key="2">
    <source>
        <dbReference type="EMBL" id="KAH3673168.1"/>
    </source>
</evidence>
<keyword evidence="3" id="KW-1185">Reference proteome</keyword>
<reference evidence="2" key="1">
    <citation type="journal article" date="2021" name="Open Biol.">
        <title>Shared evolutionary footprints suggest mitochondrial oxidative damage underlies multiple complex I losses in fungi.</title>
        <authorList>
            <person name="Schikora-Tamarit M.A."/>
            <person name="Marcet-Houben M."/>
            <person name="Nosek J."/>
            <person name="Gabaldon T."/>
        </authorList>
    </citation>
    <scope>NUCLEOTIDE SEQUENCE</scope>
    <source>
        <strain evidence="2">CBS6341</strain>
    </source>
</reference>
<evidence type="ECO:0000259" key="1">
    <source>
        <dbReference type="Pfam" id="PF16860"/>
    </source>
</evidence>
<accession>A0A9P8PJ05</accession>
<proteinExistence type="predicted"/>
<dbReference type="PANTHER" id="PTHR47106:SF1">
    <property type="entry name" value="COILED-COIL-HELIX-COILED-COIL-HELIX DOMAIN-CONTAINING PROTEIN 5"/>
    <property type="match status" value="1"/>
</dbReference>
<name>A0A9P8PJ05_9ASCO</name>
<dbReference type="EMBL" id="JAEUBF010001041">
    <property type="protein sequence ID" value="KAH3673168.1"/>
    <property type="molecule type" value="Genomic_DNA"/>
</dbReference>